<keyword evidence="3" id="KW-0349">Heme</keyword>
<keyword evidence="9" id="KW-0472">Membrane</keyword>
<organism evidence="10">
    <name type="scientific">Ailuropoda melanoleuca</name>
    <name type="common">Giant panda</name>
    <dbReference type="NCBI Taxonomy" id="9646"/>
    <lineage>
        <taxon>Eukaryota</taxon>
        <taxon>Metazoa</taxon>
        <taxon>Chordata</taxon>
        <taxon>Craniata</taxon>
        <taxon>Vertebrata</taxon>
        <taxon>Euteleostomi</taxon>
        <taxon>Mammalia</taxon>
        <taxon>Eutheria</taxon>
        <taxon>Laurasiatheria</taxon>
        <taxon>Carnivora</taxon>
        <taxon>Caniformia</taxon>
        <taxon>Ursidae</taxon>
        <taxon>Ailuropoda</taxon>
    </lineage>
</organism>
<evidence type="ECO:0000256" key="5">
    <source>
        <dbReference type="ARBA" id="ARBA00022824"/>
    </source>
</evidence>
<dbReference type="SUPFAM" id="SSF48264">
    <property type="entry name" value="Cytochrome P450"/>
    <property type="match status" value="1"/>
</dbReference>
<proteinExistence type="inferred from homology"/>
<comment type="subcellular location">
    <subcellularLocation>
        <location evidence="1">Endoplasmic reticulum membrane</location>
    </subcellularLocation>
</comment>
<keyword evidence="8" id="KW-0503">Monooxygenase</keyword>
<name>D2I833_AILME</name>
<evidence type="ECO:0000256" key="9">
    <source>
        <dbReference type="ARBA" id="ARBA00023136"/>
    </source>
</evidence>
<evidence type="ECO:0000256" key="2">
    <source>
        <dbReference type="ARBA" id="ARBA00010617"/>
    </source>
</evidence>
<keyword evidence="5" id="KW-0256">Endoplasmic reticulum</keyword>
<dbReference type="Gene3D" id="1.10.630.10">
    <property type="entry name" value="Cytochrome P450"/>
    <property type="match status" value="1"/>
</dbReference>
<dbReference type="Pfam" id="PF00067">
    <property type="entry name" value="p450"/>
    <property type="match status" value="1"/>
</dbReference>
<keyword evidence="6" id="KW-0560">Oxidoreductase</keyword>
<evidence type="ECO:0000256" key="4">
    <source>
        <dbReference type="ARBA" id="ARBA00022723"/>
    </source>
</evidence>
<keyword evidence="4" id="KW-0479">Metal-binding</keyword>
<accession>D2I833</accession>
<dbReference type="PRINTS" id="PR00463">
    <property type="entry name" value="EP450I"/>
</dbReference>
<dbReference type="GO" id="GO:0020037">
    <property type="term" value="F:heme binding"/>
    <property type="evidence" value="ECO:0007669"/>
    <property type="project" value="InterPro"/>
</dbReference>
<keyword evidence="7" id="KW-0408">Iron</keyword>
<dbReference type="GO" id="GO:0005789">
    <property type="term" value="C:endoplasmic reticulum membrane"/>
    <property type="evidence" value="ECO:0007669"/>
    <property type="project" value="UniProtKB-SubCell"/>
</dbReference>
<evidence type="ECO:0000256" key="1">
    <source>
        <dbReference type="ARBA" id="ARBA00004586"/>
    </source>
</evidence>
<dbReference type="InterPro" id="IPR001128">
    <property type="entry name" value="Cyt_P450"/>
</dbReference>
<evidence type="ECO:0008006" key="11">
    <source>
        <dbReference type="Google" id="ProtNLM"/>
    </source>
</evidence>
<evidence type="ECO:0000256" key="7">
    <source>
        <dbReference type="ARBA" id="ARBA00023004"/>
    </source>
</evidence>
<reference evidence="10" key="1">
    <citation type="journal article" date="2010" name="Nature">
        <title>The sequence and de novo assembly of the giant panda genome.</title>
        <authorList>
            <person name="Li R."/>
            <person name="Fan W."/>
            <person name="Tian G."/>
            <person name="Zhu H."/>
            <person name="He L."/>
            <person name="Cai J."/>
            <person name="Huang Q."/>
            <person name="Cai Q."/>
            <person name="Li B."/>
            <person name="Bai Y."/>
            <person name="Zhang Z."/>
            <person name="Zhang Y."/>
            <person name="Wang W."/>
            <person name="Li J."/>
            <person name="Wei F."/>
            <person name="Li H."/>
            <person name="Jian M."/>
            <person name="Li J."/>
            <person name="Zhang Z."/>
            <person name="Nielsen R."/>
            <person name="Li D."/>
            <person name="Gu W."/>
            <person name="Yang Z."/>
            <person name="Xuan Z."/>
            <person name="Ryder O.A."/>
            <person name="Leung F.C."/>
            <person name="Zhou Y."/>
            <person name="Cao J."/>
            <person name="Sun X."/>
            <person name="Fu Y."/>
            <person name="Fang X."/>
            <person name="Guo X."/>
            <person name="Wang B."/>
            <person name="Hou R."/>
            <person name="Shen F."/>
            <person name="Mu B."/>
            <person name="Ni P."/>
            <person name="Lin R."/>
            <person name="Qian W."/>
            <person name="Wang G."/>
            <person name="Yu C."/>
            <person name="Nie W."/>
            <person name="Wang J."/>
            <person name="Wu Z."/>
            <person name="Liang H."/>
            <person name="Min J."/>
            <person name="Wu Q."/>
            <person name="Cheng S."/>
            <person name="Ruan J."/>
            <person name="Wang M."/>
            <person name="Shi Z."/>
            <person name="Wen M."/>
            <person name="Liu B."/>
            <person name="Ren X."/>
            <person name="Zheng H."/>
            <person name="Dong D."/>
            <person name="Cook K."/>
            <person name="Shan G."/>
            <person name="Zhang H."/>
            <person name="Kosiol C."/>
            <person name="Xie X."/>
            <person name="Lu Z."/>
            <person name="Zheng H."/>
            <person name="Li Y."/>
            <person name="Steiner C.C."/>
            <person name="Lam T.T."/>
            <person name="Lin S."/>
            <person name="Zhang Q."/>
            <person name="Li G."/>
            <person name="Tian J."/>
            <person name="Gong T."/>
            <person name="Liu H."/>
            <person name="Zhang D."/>
            <person name="Fang L."/>
            <person name="Ye C."/>
            <person name="Zhang J."/>
            <person name="Hu W."/>
            <person name="Xu A."/>
            <person name="Ren Y."/>
            <person name="Zhang G."/>
            <person name="Bruford M.W."/>
            <person name="Li Q."/>
            <person name="Ma L."/>
            <person name="Guo Y."/>
            <person name="An N."/>
            <person name="Hu Y."/>
            <person name="Zheng Y."/>
            <person name="Shi Y."/>
            <person name="Li Z."/>
            <person name="Liu Q."/>
            <person name="Chen Y."/>
            <person name="Zhao J."/>
            <person name="Qu N."/>
            <person name="Zhao S."/>
            <person name="Tian F."/>
            <person name="Wang X."/>
            <person name="Wang H."/>
            <person name="Xu L."/>
            <person name="Liu X."/>
            <person name="Vinar T."/>
            <person name="Wang Y."/>
            <person name="Lam T.W."/>
            <person name="Yiu S.M."/>
            <person name="Liu S."/>
            <person name="Zhang H."/>
            <person name="Li D."/>
            <person name="Huang Y."/>
            <person name="Wang X."/>
            <person name="Yang G."/>
            <person name="Jiang Z."/>
            <person name="Wang J."/>
            <person name="Qin N."/>
            <person name="Li L."/>
            <person name="Li J."/>
            <person name="Bolund L."/>
            <person name="Kristiansen K."/>
            <person name="Wong G.K."/>
            <person name="Olson M."/>
            <person name="Zhang X."/>
            <person name="Li S."/>
            <person name="Yang H."/>
            <person name="Wang J."/>
            <person name="Wang J."/>
        </authorList>
    </citation>
    <scope>NUCLEOTIDE SEQUENCE [LARGE SCALE GENOMIC DNA]</scope>
</reference>
<dbReference type="GO" id="GO:0005506">
    <property type="term" value="F:iron ion binding"/>
    <property type="evidence" value="ECO:0007669"/>
    <property type="project" value="InterPro"/>
</dbReference>
<dbReference type="PANTHER" id="PTHR24291:SF39">
    <property type="entry name" value="CYTOCHROME P450 4A11-RELATED"/>
    <property type="match status" value="1"/>
</dbReference>
<dbReference type="EMBL" id="GL195817">
    <property type="protein sequence ID" value="EFB25224.1"/>
    <property type="molecule type" value="Genomic_DNA"/>
</dbReference>
<dbReference type="InterPro" id="IPR050196">
    <property type="entry name" value="Cytochrome_P450_Monoox"/>
</dbReference>
<evidence type="ECO:0000256" key="8">
    <source>
        <dbReference type="ARBA" id="ARBA00023033"/>
    </source>
</evidence>
<dbReference type="PRINTS" id="PR00385">
    <property type="entry name" value="P450"/>
</dbReference>
<protein>
    <recommendedName>
        <fullName evidence="11">Cytochrome P450 family 4 subfamily A member 11</fullName>
    </recommendedName>
</protein>
<evidence type="ECO:0000256" key="6">
    <source>
        <dbReference type="ARBA" id="ARBA00023002"/>
    </source>
</evidence>
<sequence>MSVSVLSITRLLGGVSGLLQVASLLGLALLLLKAAQLYLHRQRLLKAVQEFPSPPSHWLFGHKQELQKGQEIQELQKRAEKYPRASPRWLWGSKVSLVVYDPDYMKVILGRSDPKSEGSYRFMAPWIGYGLLLLNGQTWFQHRRMLTPAFHYDILKPYVGLMADSVQVMLVSSNPAHLHTHTHSTIHRVHSQTAVSTPGQKRVLLSPLTNNVFWSAKRNIFYQKDIIYRLTPEGRLNHRACQLAHQHTDRVIKMRKAQLQEEGELEKVRSKRHLDFLDILLFAQRENGNSFSDKDLRAEVDTFMFEGHDTTASGISWILYALATHPEHQQRCREEVQSLLGDGASITWDHLDQMPYTTMCIKEALRLYPPVPGVGRELSKPITFPDGRSLPKGFLVLLSFYALHHNPKVWPNPEVFDPSRFAPDSSRHSHAFLPFSGGSR</sequence>
<dbReference type="GO" id="GO:0016712">
    <property type="term" value="F:oxidoreductase activity, acting on paired donors, with incorporation or reduction of molecular oxygen, reduced flavin or flavoprotein as one donor, and incorporation of one atom of oxygen"/>
    <property type="evidence" value="ECO:0007669"/>
    <property type="project" value="UniProtKB-ARBA"/>
</dbReference>
<dbReference type="GO" id="GO:0006629">
    <property type="term" value="P:lipid metabolic process"/>
    <property type="evidence" value="ECO:0007669"/>
    <property type="project" value="UniProtKB-ARBA"/>
</dbReference>
<dbReference type="InParanoid" id="D2I833"/>
<dbReference type="InterPro" id="IPR002401">
    <property type="entry name" value="Cyt_P450_E_grp-I"/>
</dbReference>
<dbReference type="InterPro" id="IPR036396">
    <property type="entry name" value="Cyt_P450_sf"/>
</dbReference>
<dbReference type="AlphaFoldDB" id="D2I833"/>
<dbReference type="PANTHER" id="PTHR24291">
    <property type="entry name" value="CYTOCHROME P450 FAMILY 4"/>
    <property type="match status" value="1"/>
</dbReference>
<feature type="non-terminal residue" evidence="10">
    <location>
        <position position="440"/>
    </location>
</feature>
<evidence type="ECO:0000313" key="10">
    <source>
        <dbReference type="EMBL" id="EFB25224.1"/>
    </source>
</evidence>
<gene>
    <name evidence="10" type="ORF">PANDA_022188</name>
</gene>
<comment type="similarity">
    <text evidence="2">Belongs to the cytochrome P450 family.</text>
</comment>
<evidence type="ECO:0000256" key="3">
    <source>
        <dbReference type="ARBA" id="ARBA00022617"/>
    </source>
</evidence>